<comment type="caution">
    <text evidence="10">The sequence shown here is derived from an EMBL/GenBank/DDBJ whole genome shotgun (WGS) entry which is preliminary data.</text>
</comment>
<dbReference type="InterPro" id="IPR013780">
    <property type="entry name" value="Glyco_hydro_b"/>
</dbReference>
<dbReference type="Gene3D" id="2.40.30.140">
    <property type="match status" value="1"/>
</dbReference>
<evidence type="ECO:0000256" key="3">
    <source>
        <dbReference type="ARBA" id="ARBA00022723"/>
    </source>
</evidence>
<keyword evidence="8" id="KW-0106">Calcium</keyword>
<dbReference type="GO" id="GO:0004553">
    <property type="term" value="F:hydrolase activity, hydrolyzing O-glycosyl compounds"/>
    <property type="evidence" value="ECO:0007669"/>
    <property type="project" value="InterPro"/>
</dbReference>
<dbReference type="SUPFAM" id="SSF51445">
    <property type="entry name" value="(Trans)glycosidases"/>
    <property type="match status" value="1"/>
</dbReference>
<comment type="similarity">
    <text evidence="2">Belongs to the glycosyl hydrolase 13 family.</text>
</comment>
<evidence type="ECO:0000313" key="11">
    <source>
        <dbReference type="Proteomes" id="UP000235081"/>
    </source>
</evidence>
<gene>
    <name evidence="10" type="ORF">CEN46_21110</name>
</gene>
<dbReference type="InterPro" id="IPR013776">
    <property type="entry name" value="A-amylase_thermo"/>
</dbReference>
<evidence type="ECO:0000256" key="7">
    <source>
        <dbReference type="PIRSR" id="PIRSR001021-1"/>
    </source>
</evidence>
<feature type="domain" description="Glycosyl hydrolase family 13 catalytic" evidence="9">
    <location>
        <begin position="12"/>
        <end position="452"/>
    </location>
</feature>
<evidence type="ECO:0000256" key="2">
    <source>
        <dbReference type="ARBA" id="ARBA00008061"/>
    </source>
</evidence>
<evidence type="ECO:0000256" key="8">
    <source>
        <dbReference type="PIRSR" id="PIRSR001021-2"/>
    </source>
</evidence>
<organism evidence="10 11">
    <name type="scientific">Fischerella thermalis CCMEE 5318</name>
    <dbReference type="NCBI Taxonomy" id="2019666"/>
    <lineage>
        <taxon>Bacteria</taxon>
        <taxon>Bacillati</taxon>
        <taxon>Cyanobacteriota</taxon>
        <taxon>Cyanophyceae</taxon>
        <taxon>Nostocales</taxon>
        <taxon>Hapalosiphonaceae</taxon>
        <taxon>Fischerella</taxon>
    </lineage>
</organism>
<dbReference type="InterPro" id="IPR017853">
    <property type="entry name" value="GH"/>
</dbReference>
<dbReference type="GO" id="GO:0005509">
    <property type="term" value="F:calcium ion binding"/>
    <property type="evidence" value="ECO:0007669"/>
    <property type="project" value="InterPro"/>
</dbReference>
<evidence type="ECO:0000256" key="4">
    <source>
        <dbReference type="ARBA" id="ARBA00022801"/>
    </source>
</evidence>
<dbReference type="GO" id="GO:0005975">
    <property type="term" value="P:carbohydrate metabolic process"/>
    <property type="evidence" value="ECO:0007669"/>
    <property type="project" value="InterPro"/>
</dbReference>
<feature type="binding site" evidence="8">
    <location>
        <position position="284"/>
    </location>
    <ligand>
        <name>Ca(2+)</name>
        <dbReference type="ChEBI" id="CHEBI:29108"/>
        <label>1</label>
    </ligand>
</feature>
<dbReference type="PIRSF" id="PIRSF001021">
    <property type="entry name" value="Alph-amls_thrmst"/>
    <property type="match status" value="1"/>
</dbReference>
<keyword evidence="5" id="KW-0119">Carbohydrate metabolism</keyword>
<evidence type="ECO:0000256" key="6">
    <source>
        <dbReference type="ARBA" id="ARBA00023295"/>
    </source>
</evidence>
<dbReference type="InterPro" id="IPR006047">
    <property type="entry name" value="GH13_cat_dom"/>
</dbReference>
<evidence type="ECO:0000256" key="1">
    <source>
        <dbReference type="ARBA" id="ARBA00001913"/>
    </source>
</evidence>
<keyword evidence="6" id="KW-0326">Glycosidase</keyword>
<protein>
    <submittedName>
        <fullName evidence="10">Alpha-amylase</fullName>
    </submittedName>
</protein>
<keyword evidence="3 8" id="KW-0479">Metal-binding</keyword>
<feature type="binding site" evidence="8">
    <location>
        <position position="249"/>
    </location>
    <ligand>
        <name>Ca(2+)</name>
        <dbReference type="ChEBI" id="CHEBI:29108"/>
        <label>1</label>
    </ligand>
</feature>
<feature type="active site" description="Proton donor" evidence="7">
    <location>
        <position position="310"/>
    </location>
</feature>
<dbReference type="SMART" id="SM00642">
    <property type="entry name" value="Aamy"/>
    <property type="match status" value="1"/>
</dbReference>
<proteinExistence type="inferred from homology"/>
<dbReference type="Gene3D" id="2.60.40.1180">
    <property type="entry name" value="Golgi alpha-mannosidase II"/>
    <property type="match status" value="1"/>
</dbReference>
<dbReference type="SUPFAM" id="SSF51011">
    <property type="entry name" value="Glycosyl hydrolase domain"/>
    <property type="match status" value="1"/>
</dbReference>
<evidence type="ECO:0000259" key="9">
    <source>
        <dbReference type="SMART" id="SM00642"/>
    </source>
</evidence>
<feature type="binding site" evidence="8">
    <location>
        <position position="243"/>
    </location>
    <ligand>
        <name>Ca(2+)</name>
        <dbReference type="ChEBI" id="CHEBI:29108"/>
        <label>1</label>
    </ligand>
</feature>
<feature type="binding site" evidence="8">
    <location>
        <position position="191"/>
    </location>
    <ligand>
        <name>Ca(2+)</name>
        <dbReference type="ChEBI" id="CHEBI:29108"/>
        <label>2</label>
    </ligand>
</feature>
<dbReference type="CDD" id="cd11318">
    <property type="entry name" value="AmyAc_bac_fung_AmyA"/>
    <property type="match status" value="1"/>
</dbReference>
<name>A0A2N6L8D3_9CYAN</name>
<accession>A0A2N6L8D3</accession>
<feature type="binding site" evidence="8">
    <location>
        <position position="128"/>
    </location>
    <ligand>
        <name>Ca(2+)</name>
        <dbReference type="ChEBI" id="CHEBI:29108"/>
        <label>1</label>
    </ligand>
</feature>
<dbReference type="Proteomes" id="UP000235081">
    <property type="component" value="Unassembled WGS sequence"/>
</dbReference>
<dbReference type="EMBL" id="NMQE01000693">
    <property type="protein sequence ID" value="PMB18440.1"/>
    <property type="molecule type" value="Genomic_DNA"/>
</dbReference>
<sequence length="568" mass="66081">MEENQVSSELNGVMLQGFHWFLQENSFPGSQGRKLWQFLRDEAPHYRSIGIDAIWIPPAYKPAFNRTNSVGYDVYDHFDLGEFPISGDPDPNPETKYGSKQDLLAAIEALHGDGTNQRIQVYADVVLNHKMGGAQDNYWQAIRVEKDNRNIERWWDGYESGLIEIQGYTKFEYPDRQNKYSSFKWYSRHFDSVDAAAKIRQGDWEFFEPSGKYIYRYLFNEENYIPQIKSFAQWVSLEKGNYDYLTGCDLDYGRYDVREEMKYWGSWLVQELDLDGVRLDAVKHINADFIREWLGHVRWFTGRNLFAVAEYLSGDLNALHAYIKRVTSEGDYPQRLCLFDFPLRFKFGDASRQGQAYDLRNLNSSTLVAEQPALAVTFVENHDYEYGRFYESHVEEWFKPLAYAYILLRRQGYPCIFFPDYYGSGNWYEAERQWHRAQLSGNSYLDLLLQLRKQFALGEEQYYANANVAGWVRLGFVPGAKGAMAVVINNAYNRVEAIRMNTGRSSKRFYHLATIKATPDGFLVVRDRYEMYGSKAEELYTDEFGWADFLADGGTVAIWIEDGVGLSS</sequence>
<evidence type="ECO:0000256" key="5">
    <source>
        <dbReference type="ARBA" id="ARBA00023277"/>
    </source>
</evidence>
<evidence type="ECO:0000313" key="10">
    <source>
        <dbReference type="EMBL" id="PMB18440.1"/>
    </source>
</evidence>
<dbReference type="AlphaFoldDB" id="A0A2N6L8D3"/>
<reference evidence="10 11" key="1">
    <citation type="submission" date="2017-07" db="EMBL/GenBank/DDBJ databases">
        <title>Genomes of Fischerella (Mastigocladus) sp. strains.</title>
        <authorList>
            <person name="Miller S.R."/>
        </authorList>
    </citation>
    <scope>NUCLEOTIDE SEQUENCE [LARGE SCALE GENOMIC DNA]</scope>
    <source>
        <strain evidence="10 11">CCMEE 5318</strain>
    </source>
</reference>
<keyword evidence="4" id="KW-0378">Hydrolase</keyword>
<feature type="binding site" evidence="8">
    <location>
        <position position="251"/>
    </location>
    <ligand>
        <name>Ca(2+)</name>
        <dbReference type="ChEBI" id="CHEBI:29108"/>
        <label>2</label>
    </ligand>
</feature>
<comment type="cofactor">
    <cofactor evidence="1">
        <name>Ca(2+)</name>
        <dbReference type="ChEBI" id="CHEBI:29108"/>
    </cofactor>
</comment>
<dbReference type="Gene3D" id="3.20.20.80">
    <property type="entry name" value="Glycosidases"/>
    <property type="match status" value="1"/>
</dbReference>
<dbReference type="NCBIfam" id="NF006969">
    <property type="entry name" value="PRK09441.1-2"/>
    <property type="match status" value="1"/>
</dbReference>
<feature type="active site" description="Nucleophile" evidence="7">
    <location>
        <position position="280"/>
    </location>
</feature>
<dbReference type="PANTHER" id="PTHR43447">
    <property type="entry name" value="ALPHA-AMYLASE"/>
    <property type="match status" value="1"/>
</dbReference>